<sequence length="569" mass="61485">MTGGWSTAVFGGQLWAARTSDEGRCLVRSFVARGQGDAHDAVPSTAELVVTAPGRRRDCELTSVSRWSTGLETLVLRAGNAVHIWDAESGTFNTTAVKQVAADASQCTVLDGPTLVSLSPGRLLLEPLPPMDGPPVTVTLEKQESVPSHLVRHQLPGSFFCGSLDYMLVWFRSGGGAVISQDASGRFQLGDCIEPGPEISCGDLLGVGSEQVVAWEPASGRICCLQPSQFAVQGEGEEEATAASGQASQVLVDLLQHYSGASQAALEKLRRAREQAEALLHETTRPSLAADSSPIRNTALLPVLPLEQHPAEVEQATQVPEEAKLLDSWAHVWGRRLLLGFRFSRPPSMEHQPPAVLVASPGVTFGVRTSLEEDALVVGASCCLPSGAAGPMTVCVLGGSVLRHQCKIDVQQLPWSKQSRVPSRLALWSLTAAQPSRHFSTSTAVFWRLSSLDGLTRLYSTLYVCCDGASPLFQANVELLPEGGLCLRAQDEDQLSLFEQWLWRQLPGAKEGMTRVCSPAVQTRLATLLRSEVQRARALLHEPYAEARRSLQDTEWRTDFLAQLVTDET</sequence>
<gene>
    <name evidence="1" type="ORF">HPB49_018477</name>
</gene>
<protein>
    <submittedName>
        <fullName evidence="1">Uncharacterized protein</fullName>
    </submittedName>
</protein>
<proteinExistence type="predicted"/>
<dbReference type="Proteomes" id="UP000821865">
    <property type="component" value="Chromosome 11"/>
</dbReference>
<evidence type="ECO:0000313" key="1">
    <source>
        <dbReference type="EMBL" id="KAH7971068.1"/>
    </source>
</evidence>
<organism evidence="1 2">
    <name type="scientific">Dermacentor silvarum</name>
    <name type="common">Tick</name>
    <dbReference type="NCBI Taxonomy" id="543639"/>
    <lineage>
        <taxon>Eukaryota</taxon>
        <taxon>Metazoa</taxon>
        <taxon>Ecdysozoa</taxon>
        <taxon>Arthropoda</taxon>
        <taxon>Chelicerata</taxon>
        <taxon>Arachnida</taxon>
        <taxon>Acari</taxon>
        <taxon>Parasitiformes</taxon>
        <taxon>Ixodida</taxon>
        <taxon>Ixodoidea</taxon>
        <taxon>Ixodidae</taxon>
        <taxon>Rhipicephalinae</taxon>
        <taxon>Dermacentor</taxon>
    </lineage>
</organism>
<dbReference type="EMBL" id="CM023480">
    <property type="protein sequence ID" value="KAH7971068.1"/>
    <property type="molecule type" value="Genomic_DNA"/>
</dbReference>
<keyword evidence="2" id="KW-1185">Reference proteome</keyword>
<evidence type="ECO:0000313" key="2">
    <source>
        <dbReference type="Proteomes" id="UP000821865"/>
    </source>
</evidence>
<accession>A0ACB8DK84</accession>
<comment type="caution">
    <text evidence="1">The sequence shown here is derived from an EMBL/GenBank/DDBJ whole genome shotgun (WGS) entry which is preliminary data.</text>
</comment>
<name>A0ACB8DK84_DERSI</name>
<reference evidence="1" key="1">
    <citation type="submission" date="2020-05" db="EMBL/GenBank/DDBJ databases">
        <title>Large-scale comparative analyses of tick genomes elucidate their genetic diversity and vector capacities.</title>
        <authorList>
            <person name="Jia N."/>
            <person name="Wang J."/>
            <person name="Shi W."/>
            <person name="Du L."/>
            <person name="Sun Y."/>
            <person name="Zhan W."/>
            <person name="Jiang J."/>
            <person name="Wang Q."/>
            <person name="Zhang B."/>
            <person name="Ji P."/>
            <person name="Sakyi L.B."/>
            <person name="Cui X."/>
            <person name="Yuan T."/>
            <person name="Jiang B."/>
            <person name="Yang W."/>
            <person name="Lam T.T.-Y."/>
            <person name="Chang Q."/>
            <person name="Ding S."/>
            <person name="Wang X."/>
            <person name="Zhu J."/>
            <person name="Ruan X."/>
            <person name="Zhao L."/>
            <person name="Wei J."/>
            <person name="Que T."/>
            <person name="Du C."/>
            <person name="Cheng J."/>
            <person name="Dai P."/>
            <person name="Han X."/>
            <person name="Huang E."/>
            <person name="Gao Y."/>
            <person name="Liu J."/>
            <person name="Shao H."/>
            <person name="Ye R."/>
            <person name="Li L."/>
            <person name="Wei W."/>
            <person name="Wang X."/>
            <person name="Wang C."/>
            <person name="Yang T."/>
            <person name="Huo Q."/>
            <person name="Li W."/>
            <person name="Guo W."/>
            <person name="Chen H."/>
            <person name="Zhou L."/>
            <person name="Ni X."/>
            <person name="Tian J."/>
            <person name="Zhou Y."/>
            <person name="Sheng Y."/>
            <person name="Liu T."/>
            <person name="Pan Y."/>
            <person name="Xia L."/>
            <person name="Li J."/>
            <person name="Zhao F."/>
            <person name="Cao W."/>
        </authorList>
    </citation>
    <scope>NUCLEOTIDE SEQUENCE</scope>
    <source>
        <strain evidence="1">Dsil-2018</strain>
    </source>
</reference>